<feature type="transmembrane region" description="Helical" evidence="1">
    <location>
        <begin position="128"/>
        <end position="148"/>
    </location>
</feature>
<evidence type="ECO:0000313" key="3">
    <source>
        <dbReference type="Proteomes" id="UP000298642"/>
    </source>
</evidence>
<keyword evidence="1" id="KW-1133">Transmembrane helix</keyword>
<dbReference type="RefSeq" id="WP_021751120.1">
    <property type="nucleotide sequence ID" value="NZ_CAUWCU010000023.1"/>
</dbReference>
<proteinExistence type="predicted"/>
<evidence type="ECO:0000313" key="2">
    <source>
        <dbReference type="EMBL" id="QCI59575.1"/>
    </source>
</evidence>
<feature type="transmembrane region" description="Helical" evidence="1">
    <location>
        <begin position="95"/>
        <end position="116"/>
    </location>
</feature>
<keyword evidence="3" id="KW-1185">Reference proteome</keyword>
<accession>A0A4D7APQ8</accession>
<feature type="transmembrane region" description="Helical" evidence="1">
    <location>
        <begin position="178"/>
        <end position="201"/>
    </location>
</feature>
<gene>
    <name evidence="2" type="ORF">EIO64_10385</name>
</gene>
<feature type="transmembrane region" description="Helical" evidence="1">
    <location>
        <begin position="41"/>
        <end position="63"/>
    </location>
</feature>
<organism evidence="2 3">
    <name type="scientific">Dysosmobacter welbionis</name>
    <dbReference type="NCBI Taxonomy" id="2093857"/>
    <lineage>
        <taxon>Bacteria</taxon>
        <taxon>Bacillati</taxon>
        <taxon>Bacillota</taxon>
        <taxon>Clostridia</taxon>
        <taxon>Eubacteriales</taxon>
        <taxon>Oscillospiraceae</taxon>
        <taxon>Dysosmobacter</taxon>
    </lineage>
</organism>
<dbReference type="EMBL" id="CP034413">
    <property type="protein sequence ID" value="QCI59575.1"/>
    <property type="molecule type" value="Genomic_DNA"/>
</dbReference>
<dbReference type="GeneID" id="89520590"/>
<feature type="transmembrane region" description="Helical" evidence="1">
    <location>
        <begin position="264"/>
        <end position="282"/>
    </location>
</feature>
<reference evidence="3" key="1">
    <citation type="submission" date="2018-12" db="EMBL/GenBank/DDBJ databases">
        <title>Dusodibacter welbiota gen. nov., sp. nov., isolated from human faeces and emended description of the Oscillibacter genus.</title>
        <authorList>
            <person name="Le Roy T."/>
            <person name="Van der Smissen P."/>
            <person name="Delzenne N."/>
            <person name="Muccioli G."/>
            <person name="Collet J.F."/>
            <person name="Cani P.D."/>
        </authorList>
    </citation>
    <scope>NUCLEOTIDE SEQUENCE [LARGE SCALE GENOMIC DNA]</scope>
    <source>
        <strain evidence="3">J115</strain>
    </source>
</reference>
<dbReference type="Pfam" id="PF12679">
    <property type="entry name" value="ABC2_membrane_2"/>
    <property type="match status" value="1"/>
</dbReference>
<dbReference type="KEGG" id="obj:EIO64_10385"/>
<dbReference type="Proteomes" id="UP000298642">
    <property type="component" value="Chromosome"/>
</dbReference>
<dbReference type="AlphaFoldDB" id="A0A4D7APQ8"/>
<feature type="transmembrane region" description="Helical" evidence="1">
    <location>
        <begin position="208"/>
        <end position="227"/>
    </location>
</feature>
<dbReference type="GO" id="GO:0140359">
    <property type="term" value="F:ABC-type transporter activity"/>
    <property type="evidence" value="ECO:0007669"/>
    <property type="project" value="InterPro"/>
</dbReference>
<feature type="transmembrane region" description="Helical" evidence="1">
    <location>
        <begin position="155"/>
        <end position="172"/>
    </location>
</feature>
<evidence type="ECO:0000256" key="1">
    <source>
        <dbReference type="SAM" id="Phobius"/>
    </source>
</evidence>
<protein>
    <submittedName>
        <fullName evidence="2">ABC transporter permease subunit</fullName>
    </submittedName>
</protein>
<name>A0A4D7APQ8_9FIRM</name>
<sequence>MKAIYKREVSSYFNSMIGWIFVAVLTVFIGIYFFAYNLFQGYPYFSLSLGSSLFIFMVVVPILTMRSMADERHTKTDQLLLTAPVSVTAVVLGKYFAMLTVFAVPVAIACLCPLIIALNGTAFLLADYGAILAFFLLGAVEIAVGMLISSLTESQIIAAVGTFGLLLLLYLWDGLVGFLPSTAVGSLLGFFVVLILVCFLINALSNNWKVTAGVLVAGAAVLIAFYLRDSSVFANLLPDVLGKFSLLSAFDSFSTDHVFDVPGILLYLSISALLVFLTVQVIQKRRWN</sequence>
<keyword evidence="1" id="KW-0472">Membrane</keyword>
<keyword evidence="1" id="KW-0812">Transmembrane</keyword>
<dbReference type="GO" id="GO:0005886">
    <property type="term" value="C:plasma membrane"/>
    <property type="evidence" value="ECO:0007669"/>
    <property type="project" value="UniProtKB-SubCell"/>
</dbReference>
<feature type="transmembrane region" description="Helical" evidence="1">
    <location>
        <begin position="12"/>
        <end position="35"/>
    </location>
</feature>